<gene>
    <name evidence="3" type="ORF">GCM10016455_28230</name>
</gene>
<dbReference type="Gene3D" id="3.40.33.10">
    <property type="entry name" value="CAP"/>
    <property type="match status" value="1"/>
</dbReference>
<dbReference type="PANTHER" id="PTHR31157">
    <property type="entry name" value="SCP DOMAIN-CONTAINING PROTEIN"/>
    <property type="match status" value="1"/>
</dbReference>
<comment type="caution">
    <text evidence="3">The sequence shown here is derived from an EMBL/GenBank/DDBJ whole genome shotgun (WGS) entry which is preliminary data.</text>
</comment>
<evidence type="ECO:0000313" key="4">
    <source>
        <dbReference type="Proteomes" id="UP000609802"/>
    </source>
</evidence>
<dbReference type="Pfam" id="PF00188">
    <property type="entry name" value="CAP"/>
    <property type="match status" value="1"/>
</dbReference>
<name>A0ABQ3J566_9RHOB</name>
<dbReference type="SUPFAM" id="SSF55797">
    <property type="entry name" value="PR-1-like"/>
    <property type="match status" value="1"/>
</dbReference>
<protein>
    <recommendedName>
        <fullName evidence="2">SCP domain-containing protein</fullName>
    </recommendedName>
</protein>
<feature type="chain" id="PRO_5046069050" description="SCP domain-containing protein" evidence="1">
    <location>
        <begin position="24"/>
        <end position="212"/>
    </location>
</feature>
<feature type="signal peptide" evidence="1">
    <location>
        <begin position="1"/>
        <end position="23"/>
    </location>
</feature>
<dbReference type="InterPro" id="IPR035940">
    <property type="entry name" value="CAP_sf"/>
</dbReference>
<dbReference type="CDD" id="cd05379">
    <property type="entry name" value="CAP_bacterial"/>
    <property type="match status" value="1"/>
</dbReference>
<dbReference type="PROSITE" id="PS51257">
    <property type="entry name" value="PROKAR_LIPOPROTEIN"/>
    <property type="match status" value="1"/>
</dbReference>
<evidence type="ECO:0000256" key="1">
    <source>
        <dbReference type="SAM" id="SignalP"/>
    </source>
</evidence>
<dbReference type="EMBL" id="BNCH01000007">
    <property type="protein sequence ID" value="GHF05308.1"/>
    <property type="molecule type" value="Genomic_DNA"/>
</dbReference>
<feature type="domain" description="SCP" evidence="2">
    <location>
        <begin position="56"/>
        <end position="205"/>
    </location>
</feature>
<dbReference type="InterPro" id="IPR014044">
    <property type="entry name" value="CAP_dom"/>
</dbReference>
<dbReference type="PANTHER" id="PTHR31157:SF1">
    <property type="entry name" value="SCP DOMAIN-CONTAINING PROTEIN"/>
    <property type="match status" value="1"/>
</dbReference>
<keyword evidence="4" id="KW-1185">Reference proteome</keyword>
<organism evidence="3 4">
    <name type="scientific">Aliiroseovarius zhejiangensis</name>
    <dbReference type="NCBI Taxonomy" id="1632025"/>
    <lineage>
        <taxon>Bacteria</taxon>
        <taxon>Pseudomonadati</taxon>
        <taxon>Pseudomonadota</taxon>
        <taxon>Alphaproteobacteria</taxon>
        <taxon>Rhodobacterales</taxon>
        <taxon>Paracoccaceae</taxon>
        <taxon>Aliiroseovarius</taxon>
    </lineage>
</organism>
<reference evidence="4" key="1">
    <citation type="journal article" date="2019" name="Int. J. Syst. Evol. Microbiol.">
        <title>The Global Catalogue of Microorganisms (GCM) 10K type strain sequencing project: providing services to taxonomists for standard genome sequencing and annotation.</title>
        <authorList>
            <consortium name="The Broad Institute Genomics Platform"/>
            <consortium name="The Broad Institute Genome Sequencing Center for Infectious Disease"/>
            <person name="Wu L."/>
            <person name="Ma J."/>
        </authorList>
    </citation>
    <scope>NUCLEOTIDE SEQUENCE [LARGE SCALE GENOMIC DNA]</scope>
    <source>
        <strain evidence="4">KCTC 42443</strain>
    </source>
</reference>
<evidence type="ECO:0000259" key="2">
    <source>
        <dbReference type="Pfam" id="PF00188"/>
    </source>
</evidence>
<proteinExistence type="predicted"/>
<evidence type="ECO:0000313" key="3">
    <source>
        <dbReference type="EMBL" id="GHF05308.1"/>
    </source>
</evidence>
<sequence>MRGIMLKALGVAAILSLTALPQAATAACAVKKVSGAEKAIPTKGLNQSLLDKAVVARVNAERCRRGLPALTTASGLRKQAARHSQWMARSQKLSHKASGSFNRSLTDRLRASGVRFRTGAENIGWVHLYGIDGNRFMIRSSDQCHFTTSGGRRIGRHSYNSLASLIVRKWMESPGHRKNILRRNLRYSGVGAGVQPASKYCGSVFLTHIFAG</sequence>
<keyword evidence="1" id="KW-0732">Signal</keyword>
<accession>A0ABQ3J566</accession>
<dbReference type="Proteomes" id="UP000609802">
    <property type="component" value="Unassembled WGS sequence"/>
</dbReference>